<dbReference type="SUPFAM" id="SSF69593">
    <property type="entry name" value="Glycerol-3-phosphate (1)-acyltransferase"/>
    <property type="match status" value="1"/>
</dbReference>
<evidence type="ECO:0000259" key="1">
    <source>
        <dbReference type="SMART" id="SM00563"/>
    </source>
</evidence>
<dbReference type="GO" id="GO:0016746">
    <property type="term" value="F:acyltransferase activity"/>
    <property type="evidence" value="ECO:0007669"/>
    <property type="project" value="InterPro"/>
</dbReference>
<dbReference type="RefSeq" id="WP_089087602.1">
    <property type="nucleotide sequence ID" value="NZ_BCMH01000001.1"/>
</dbReference>
<protein>
    <submittedName>
        <fullName evidence="2">Phospho-beta-glycosidase</fullName>
    </submittedName>
</protein>
<dbReference type="AlphaFoldDB" id="A0A1Z5ILT8"/>
<evidence type="ECO:0000313" key="2">
    <source>
        <dbReference type="EMBL" id="GAX02618.1"/>
    </source>
</evidence>
<proteinExistence type="predicted"/>
<feature type="domain" description="Phospholipid/glycerol acyltransferase" evidence="1">
    <location>
        <begin position="90"/>
        <end position="210"/>
    </location>
</feature>
<gene>
    <name evidence="2" type="ORF">IWT140_00215</name>
</gene>
<sequence>MSNDEQLVVNNIIKAVKAGDLHRKVEVDDPSLSPEDAQAVLDHYLKRRHSPATHFKSWLAEGIALTATHFINRKTTVSGLEKIKGLHTGAIVTSNHFHPTENTAVRYALRQAGIRKMAVLSQVTNFKMTGFLGFLMNYANTIPVSTNLHYFGRDLPDLIEEKLVAGIPVLIYPEQEMWWRYRKPRPFMPGAYHYAAKFNVPIISCFTEMQVAGKAVNGVKPVIYHVHVLDPIYPAADLNEHANCEWMLKKDQQQKKAAYEAAYHETLTYQFEPADIVGWDYGNTTLATDLP</sequence>
<keyword evidence="3" id="KW-1185">Reference proteome</keyword>
<organism evidence="2 3">
    <name type="scientific">Secundilactobacillus pentosiphilus</name>
    <dbReference type="NCBI Taxonomy" id="1714682"/>
    <lineage>
        <taxon>Bacteria</taxon>
        <taxon>Bacillati</taxon>
        <taxon>Bacillota</taxon>
        <taxon>Bacilli</taxon>
        <taxon>Lactobacillales</taxon>
        <taxon>Lactobacillaceae</taxon>
        <taxon>Secundilactobacillus</taxon>
    </lineage>
</organism>
<dbReference type="InterPro" id="IPR002123">
    <property type="entry name" value="Plipid/glycerol_acylTrfase"/>
</dbReference>
<comment type="caution">
    <text evidence="2">The sequence shown here is derived from an EMBL/GenBank/DDBJ whole genome shotgun (WGS) entry which is preliminary data.</text>
</comment>
<accession>A0A1Z5ILT8</accession>
<name>A0A1Z5ILT8_9LACO</name>
<dbReference type="EMBL" id="BCMH01000001">
    <property type="protein sequence ID" value="GAX02618.1"/>
    <property type="molecule type" value="Genomic_DNA"/>
</dbReference>
<dbReference type="Pfam" id="PF01553">
    <property type="entry name" value="Acyltransferase"/>
    <property type="match status" value="1"/>
</dbReference>
<dbReference type="CDD" id="cd07989">
    <property type="entry name" value="LPLAT_AGPAT-like"/>
    <property type="match status" value="1"/>
</dbReference>
<evidence type="ECO:0000313" key="3">
    <source>
        <dbReference type="Proteomes" id="UP000198430"/>
    </source>
</evidence>
<dbReference type="SMART" id="SM00563">
    <property type="entry name" value="PlsC"/>
    <property type="match status" value="1"/>
</dbReference>
<reference evidence="2 3" key="1">
    <citation type="submission" date="2015-11" db="EMBL/GenBank/DDBJ databases">
        <title>Draft genome sequences of new species of the genus Lactobacillus isolated from orchardgrass silage.</title>
        <authorList>
            <person name="Tohno M."/>
            <person name="Tanizawa Y."/>
            <person name="Arita M."/>
        </authorList>
    </citation>
    <scope>NUCLEOTIDE SEQUENCE [LARGE SCALE GENOMIC DNA]</scope>
    <source>
        <strain evidence="2 3">IWT140</strain>
    </source>
</reference>
<dbReference type="Proteomes" id="UP000198430">
    <property type="component" value="Unassembled WGS sequence"/>
</dbReference>